<protein>
    <submittedName>
        <fullName evidence="1">Uncharacterized protein</fullName>
    </submittedName>
</protein>
<evidence type="ECO:0000313" key="2">
    <source>
        <dbReference type="Proteomes" id="UP001497535"/>
    </source>
</evidence>
<dbReference type="EMBL" id="CAVMJV010000002">
    <property type="protein sequence ID" value="CAK5015111.1"/>
    <property type="molecule type" value="Genomic_DNA"/>
</dbReference>
<reference evidence="1" key="1">
    <citation type="submission" date="2023-11" db="EMBL/GenBank/DDBJ databases">
        <authorList>
            <person name="Poullet M."/>
        </authorList>
    </citation>
    <scope>NUCLEOTIDE SEQUENCE</scope>
    <source>
        <strain evidence="1">E1834</strain>
    </source>
</reference>
<dbReference type="Proteomes" id="UP001497535">
    <property type="component" value="Unassembled WGS sequence"/>
</dbReference>
<organism evidence="1 2">
    <name type="scientific">Meloidogyne enterolobii</name>
    <name type="common">Root-knot nematode worm</name>
    <name type="synonym">Meloidogyne mayaguensis</name>
    <dbReference type="NCBI Taxonomy" id="390850"/>
    <lineage>
        <taxon>Eukaryota</taxon>
        <taxon>Metazoa</taxon>
        <taxon>Ecdysozoa</taxon>
        <taxon>Nematoda</taxon>
        <taxon>Chromadorea</taxon>
        <taxon>Rhabditida</taxon>
        <taxon>Tylenchina</taxon>
        <taxon>Tylenchomorpha</taxon>
        <taxon>Tylenchoidea</taxon>
        <taxon>Meloidogynidae</taxon>
        <taxon>Meloidogyninae</taxon>
        <taxon>Meloidogyne</taxon>
    </lineage>
</organism>
<name>A0ACB0XSN7_MELEN</name>
<sequence>MKYWKVWNYSIFLCILFLLIVHLVDSVIEKGEEGEIPKDVKGKMNLVDSVNKKEFEEGETSNAINEESPKTVKKKKKVTFNLSKQIKVILPKSMTEGKNNEF</sequence>
<comment type="caution">
    <text evidence="1">The sequence shown here is derived from an EMBL/GenBank/DDBJ whole genome shotgun (WGS) entry which is preliminary data.</text>
</comment>
<keyword evidence="2" id="KW-1185">Reference proteome</keyword>
<proteinExistence type="predicted"/>
<accession>A0ACB0XSN7</accession>
<evidence type="ECO:0000313" key="1">
    <source>
        <dbReference type="EMBL" id="CAK5015111.1"/>
    </source>
</evidence>
<gene>
    <name evidence="1" type="ORF">MENTE1834_LOCUS2912</name>
</gene>